<accession>A0A3N2BGK8</accession>
<evidence type="ECO:0000256" key="1">
    <source>
        <dbReference type="SAM" id="Phobius"/>
    </source>
</evidence>
<keyword evidence="1" id="KW-0812">Transmembrane</keyword>
<evidence type="ECO:0000313" key="3">
    <source>
        <dbReference type="Proteomes" id="UP000280668"/>
    </source>
</evidence>
<dbReference type="Proteomes" id="UP000280668">
    <property type="component" value="Unassembled WGS sequence"/>
</dbReference>
<dbReference type="Pfam" id="PF19853">
    <property type="entry name" value="DUF6328"/>
    <property type="match status" value="1"/>
</dbReference>
<organism evidence="2 3">
    <name type="scientific">Bogoriella caseilytica</name>
    <dbReference type="NCBI Taxonomy" id="56055"/>
    <lineage>
        <taxon>Bacteria</taxon>
        <taxon>Bacillati</taxon>
        <taxon>Actinomycetota</taxon>
        <taxon>Actinomycetes</taxon>
        <taxon>Micrococcales</taxon>
        <taxon>Bogoriellaceae</taxon>
        <taxon>Bogoriella</taxon>
    </lineage>
</organism>
<dbReference type="EMBL" id="RKHK01000001">
    <property type="protein sequence ID" value="ROR74204.1"/>
    <property type="molecule type" value="Genomic_DNA"/>
</dbReference>
<protein>
    <recommendedName>
        <fullName evidence="4">Sodium:proton antiporter</fullName>
    </recommendedName>
</protein>
<dbReference type="AlphaFoldDB" id="A0A3N2BGK8"/>
<feature type="transmembrane region" description="Helical" evidence="1">
    <location>
        <begin position="104"/>
        <end position="128"/>
    </location>
</feature>
<sequence>MATASKPVPGRDETAVQRADRNWNELAQELRVTQTGTQILTAFLLTLPFQPRFADLSSRQETHYLVLVGLAVLTTALMVAPVSLHRFLFQRGRKPEMVRVADRLTRVGLITLALVVIGTTTFVFDIVLGEPATWIAAAACTVLLLALWLGLPWRIGRSDPLE</sequence>
<keyword evidence="1" id="KW-0472">Membrane</keyword>
<feature type="transmembrane region" description="Helical" evidence="1">
    <location>
        <begin position="64"/>
        <end position="84"/>
    </location>
</feature>
<keyword evidence="3" id="KW-1185">Reference proteome</keyword>
<name>A0A3N2BGK8_9MICO</name>
<feature type="transmembrane region" description="Helical" evidence="1">
    <location>
        <begin position="134"/>
        <end position="151"/>
    </location>
</feature>
<evidence type="ECO:0008006" key="4">
    <source>
        <dbReference type="Google" id="ProtNLM"/>
    </source>
</evidence>
<reference evidence="2 3" key="1">
    <citation type="submission" date="2018-11" db="EMBL/GenBank/DDBJ databases">
        <title>Sequencing the genomes of 1000 actinobacteria strains.</title>
        <authorList>
            <person name="Klenk H.-P."/>
        </authorList>
    </citation>
    <scope>NUCLEOTIDE SEQUENCE [LARGE SCALE GENOMIC DNA]</scope>
    <source>
        <strain evidence="2 3">DSM 11294</strain>
    </source>
</reference>
<comment type="caution">
    <text evidence="2">The sequence shown here is derived from an EMBL/GenBank/DDBJ whole genome shotgun (WGS) entry which is preliminary data.</text>
</comment>
<dbReference type="InterPro" id="IPR046291">
    <property type="entry name" value="DUF6328"/>
</dbReference>
<evidence type="ECO:0000313" key="2">
    <source>
        <dbReference type="EMBL" id="ROR74204.1"/>
    </source>
</evidence>
<gene>
    <name evidence="2" type="ORF">EDD31_2605</name>
</gene>
<dbReference type="RefSeq" id="WP_123304522.1">
    <property type="nucleotide sequence ID" value="NZ_RKHK01000001.1"/>
</dbReference>
<proteinExistence type="predicted"/>
<dbReference type="OrthoDB" id="3625784at2"/>
<keyword evidence="1" id="KW-1133">Transmembrane helix</keyword>